<evidence type="ECO:0000313" key="10">
    <source>
        <dbReference type="Proteomes" id="UP000219327"/>
    </source>
</evidence>
<keyword evidence="4 7" id="KW-1133">Transmembrane helix</keyword>
<proteinExistence type="predicted"/>
<feature type="transmembrane region" description="Helical" evidence="7">
    <location>
        <begin position="79"/>
        <end position="98"/>
    </location>
</feature>
<dbReference type="EMBL" id="NTKD01000032">
    <property type="protein sequence ID" value="PDH38937.1"/>
    <property type="molecule type" value="Genomic_DNA"/>
</dbReference>
<reference evidence="9 10" key="1">
    <citation type="submission" date="2017-08" db="EMBL/GenBank/DDBJ databases">
        <title>Fine stratification of microbial communities through a metagenomic profile of the photic zone.</title>
        <authorList>
            <person name="Haro-Moreno J.M."/>
            <person name="Lopez-Perez M."/>
            <person name="De La Torre J."/>
            <person name="Picazo A."/>
            <person name="Camacho A."/>
            <person name="Rodriguez-Valera F."/>
        </authorList>
    </citation>
    <scope>NUCLEOTIDE SEQUENCE [LARGE SCALE GENOMIC DNA]</scope>
    <source>
        <strain evidence="9">MED-G24</strain>
    </source>
</reference>
<feature type="transmembrane region" description="Helical" evidence="7">
    <location>
        <begin position="119"/>
        <end position="138"/>
    </location>
</feature>
<evidence type="ECO:0000256" key="4">
    <source>
        <dbReference type="ARBA" id="ARBA00022989"/>
    </source>
</evidence>
<keyword evidence="5 7" id="KW-0472">Membrane</keyword>
<dbReference type="Proteomes" id="UP000219327">
    <property type="component" value="Unassembled WGS sequence"/>
</dbReference>
<evidence type="ECO:0000256" key="7">
    <source>
        <dbReference type="SAM" id="Phobius"/>
    </source>
</evidence>
<evidence type="ECO:0000256" key="5">
    <source>
        <dbReference type="ARBA" id="ARBA00023136"/>
    </source>
</evidence>
<evidence type="ECO:0000256" key="2">
    <source>
        <dbReference type="ARBA" id="ARBA00022475"/>
    </source>
</evidence>
<name>A0A2A5WRS7_9GAMM</name>
<feature type="compositionally biased region" description="Polar residues" evidence="6">
    <location>
        <begin position="1"/>
        <end position="11"/>
    </location>
</feature>
<sequence length="176" mass="20163">MSKSKIVNQGCSTPTSTPESNSTNGAPNASMRRRLAAFFYDSWMLVAIWILTTMVIIAARDGGEVGGLLYQLVLYVEWMVFYVYFWCFRGQTLGMQVWKIRCVDLNGRTLNIRQGITRFVLATLTLIPFGFGFFWMLFHKEHITVYDDMSLSRIVYLGKNPYLSEQNTKPEPEATS</sequence>
<accession>A0A2A5WRS7</accession>
<dbReference type="AlphaFoldDB" id="A0A2A5WRS7"/>
<keyword evidence="2" id="KW-1003">Cell membrane</keyword>
<dbReference type="GO" id="GO:0005886">
    <property type="term" value="C:plasma membrane"/>
    <property type="evidence" value="ECO:0007669"/>
    <property type="project" value="UniProtKB-SubCell"/>
</dbReference>
<comment type="subcellular location">
    <subcellularLocation>
        <location evidence="1">Cell membrane</location>
        <topology evidence="1">Multi-pass membrane protein</topology>
    </subcellularLocation>
</comment>
<feature type="region of interest" description="Disordered" evidence="6">
    <location>
        <begin position="1"/>
        <end position="27"/>
    </location>
</feature>
<evidence type="ECO:0000256" key="6">
    <source>
        <dbReference type="SAM" id="MobiDB-lite"/>
    </source>
</evidence>
<evidence type="ECO:0000256" key="3">
    <source>
        <dbReference type="ARBA" id="ARBA00022692"/>
    </source>
</evidence>
<dbReference type="InterPro" id="IPR010432">
    <property type="entry name" value="RDD"/>
</dbReference>
<dbReference type="PANTHER" id="PTHR36115:SF10">
    <property type="entry name" value="RDD DOMAIN-CONTAINING PROTEIN"/>
    <property type="match status" value="1"/>
</dbReference>
<comment type="caution">
    <text evidence="9">The sequence shown here is derived from an EMBL/GenBank/DDBJ whole genome shotgun (WGS) entry which is preliminary data.</text>
</comment>
<feature type="domain" description="RDD" evidence="8">
    <location>
        <begin position="29"/>
        <end position="147"/>
    </location>
</feature>
<protein>
    <submittedName>
        <fullName evidence="9">RDD family protein</fullName>
    </submittedName>
</protein>
<dbReference type="InterPro" id="IPR051791">
    <property type="entry name" value="Pra-immunoreactive"/>
</dbReference>
<evidence type="ECO:0000313" key="9">
    <source>
        <dbReference type="EMBL" id="PDH38937.1"/>
    </source>
</evidence>
<dbReference type="PANTHER" id="PTHR36115">
    <property type="entry name" value="PROLINE-RICH ANTIGEN HOMOLOG-RELATED"/>
    <property type="match status" value="1"/>
</dbReference>
<dbReference type="Pfam" id="PF06271">
    <property type="entry name" value="RDD"/>
    <property type="match status" value="1"/>
</dbReference>
<evidence type="ECO:0000259" key="8">
    <source>
        <dbReference type="Pfam" id="PF06271"/>
    </source>
</evidence>
<organism evidence="9 10">
    <name type="scientific">OM182 bacterium MED-G24</name>
    <dbReference type="NCBI Taxonomy" id="1986255"/>
    <lineage>
        <taxon>Bacteria</taxon>
        <taxon>Pseudomonadati</taxon>
        <taxon>Pseudomonadota</taxon>
        <taxon>Gammaproteobacteria</taxon>
        <taxon>OMG group</taxon>
        <taxon>OM182 clade</taxon>
    </lineage>
</organism>
<gene>
    <name evidence="9" type="ORF">CNE99_06560</name>
</gene>
<keyword evidence="3 7" id="KW-0812">Transmembrane</keyword>
<evidence type="ECO:0000256" key="1">
    <source>
        <dbReference type="ARBA" id="ARBA00004651"/>
    </source>
</evidence>
<feature type="compositionally biased region" description="Low complexity" evidence="6">
    <location>
        <begin position="12"/>
        <end position="24"/>
    </location>
</feature>
<feature type="transmembrane region" description="Helical" evidence="7">
    <location>
        <begin position="38"/>
        <end position="59"/>
    </location>
</feature>